<dbReference type="PANTHER" id="PTHR12459:SF15">
    <property type="entry name" value="TRANSMEMBRANE PROTEIN 135"/>
    <property type="match status" value="1"/>
</dbReference>
<evidence type="ECO:0008006" key="2">
    <source>
        <dbReference type="Google" id="ProtNLM"/>
    </source>
</evidence>
<protein>
    <recommendedName>
        <fullName evidence="2">Transmembrane protein 135 N-terminal domain-containing protein</fullName>
    </recommendedName>
</protein>
<dbReference type="PANTHER" id="PTHR12459">
    <property type="entry name" value="TRANSMEMBRANE PROTEIN 135-RELATED"/>
    <property type="match status" value="1"/>
</dbReference>
<dbReference type="InterPro" id="IPR026749">
    <property type="entry name" value="Tmem135"/>
</dbReference>
<sequence>MSTRIDALVFWACSARIMWCFFYRPNRLPRSYVKWIMSLANVDKRLLRALRVLRTGEWSYIRGSSDYGHLLTSYSKDLGHPTAWGDPHVLPAYGGSMADAVWKNLGVQGRDGIGGLPCELVHAGVAAKWGLGESCGMNAVVRAVYAFIEAMAIYVPVHFLPILLTQPRSLLRIHRVIPALLSAMRSSAFLSTFVSSYWLSVCITRTLLFARLFPWISHDIWDGAFGCVLAGSLTCGASIWIENGHRRGEISLYVLPRALRASLPSRWIKGGNRGARIVERMIFILSLASLLTTASHRPDVLRGLSRWAFAFIMKKPRVDTGESNERQIAAYPPATESAIPEHAISSLLEH</sequence>
<dbReference type="EMBL" id="GL945430">
    <property type="protein sequence ID" value="EGO28472.1"/>
    <property type="molecule type" value="Genomic_DNA"/>
</dbReference>
<proteinExistence type="predicted"/>
<dbReference type="RefSeq" id="XP_007314671.1">
    <property type="nucleotide sequence ID" value="XM_007314609.1"/>
</dbReference>
<dbReference type="KEGG" id="sla:SERLADRAFT_458912"/>
<accession>F8NKR0</accession>
<organism>
    <name type="scientific">Serpula lacrymans var. lacrymans (strain S7.9)</name>
    <name type="common">Dry rot fungus</name>
    <dbReference type="NCBI Taxonomy" id="578457"/>
    <lineage>
        <taxon>Eukaryota</taxon>
        <taxon>Fungi</taxon>
        <taxon>Dikarya</taxon>
        <taxon>Basidiomycota</taxon>
        <taxon>Agaricomycotina</taxon>
        <taxon>Agaricomycetes</taxon>
        <taxon>Agaricomycetidae</taxon>
        <taxon>Boletales</taxon>
        <taxon>Coniophorineae</taxon>
        <taxon>Serpulaceae</taxon>
        <taxon>Serpula</taxon>
    </lineage>
</organism>
<dbReference type="OrthoDB" id="4021778at2759"/>
<dbReference type="GeneID" id="18817807"/>
<dbReference type="AlphaFoldDB" id="F8NKR0"/>
<reference evidence="1" key="1">
    <citation type="submission" date="2011-04" db="EMBL/GenBank/DDBJ databases">
        <title>Evolution of plant cell wall degrading machinery underlies the functional diversity of forest fungi.</title>
        <authorList>
            <consortium name="US DOE Joint Genome Institute (JGI-PGF)"/>
            <person name="Eastwood D.C."/>
            <person name="Floudas D."/>
            <person name="Binder M."/>
            <person name="Majcherczyk A."/>
            <person name="Schneider P."/>
            <person name="Aerts A."/>
            <person name="Asiegbu F.O."/>
            <person name="Baker S.E."/>
            <person name="Barry K."/>
            <person name="Bendiksby M."/>
            <person name="Blumentritt M."/>
            <person name="Coutinho P.M."/>
            <person name="Cullen D."/>
            <person name="Cullen D."/>
            <person name="Gathman A."/>
            <person name="Goodell B."/>
            <person name="Henrissat B."/>
            <person name="Ihrmark K."/>
            <person name="Kauserud H."/>
            <person name="Kohler A."/>
            <person name="LaButti K."/>
            <person name="Lapidus A."/>
            <person name="Lavin J.L."/>
            <person name="Lee Y.-H."/>
            <person name="Lindquist E."/>
            <person name="Lilly W."/>
            <person name="Lucas S."/>
            <person name="Morin E."/>
            <person name="Murat C."/>
            <person name="Oguiza J.A."/>
            <person name="Park J."/>
            <person name="Pisabarro A.G."/>
            <person name="Riley R."/>
            <person name="Rosling A."/>
            <person name="Salamov A."/>
            <person name="Schmidt O."/>
            <person name="Schmutz J."/>
            <person name="Skrede I."/>
            <person name="Stenlid J."/>
            <person name="Wiebenga A."/>
            <person name="Xie X."/>
            <person name="Kues U."/>
            <person name="Hibbett D.S."/>
            <person name="Hoffmeister D."/>
            <person name="Hogberg N."/>
            <person name="Martin F."/>
            <person name="Grigoriev I.V."/>
            <person name="Watkinson S.C."/>
        </authorList>
    </citation>
    <scope>NUCLEOTIDE SEQUENCE</scope>
    <source>
        <strain evidence="1">S7.9</strain>
    </source>
</reference>
<evidence type="ECO:0000313" key="1">
    <source>
        <dbReference type="EMBL" id="EGO28472.1"/>
    </source>
</evidence>
<name>F8NKR0_SERL9</name>
<dbReference type="Proteomes" id="UP000008064">
    <property type="component" value="Unassembled WGS sequence"/>
</dbReference>
<gene>
    <name evidence="1" type="ORF">SERLADRAFT_458912</name>
</gene>
<dbReference type="HOGENOM" id="CLU_012946_2_0_1"/>